<evidence type="ECO:0000256" key="1">
    <source>
        <dbReference type="SAM" id="Phobius"/>
    </source>
</evidence>
<proteinExistence type="predicted"/>
<organism evidence="2">
    <name type="scientific">freshwater metagenome</name>
    <dbReference type="NCBI Taxonomy" id="449393"/>
    <lineage>
        <taxon>unclassified sequences</taxon>
        <taxon>metagenomes</taxon>
        <taxon>ecological metagenomes</taxon>
    </lineage>
</organism>
<keyword evidence="1" id="KW-0472">Membrane</keyword>
<keyword evidence="1" id="KW-0812">Transmembrane</keyword>
<accession>A0A6J7JZ11</accession>
<dbReference type="AlphaFoldDB" id="A0A6J7JZ11"/>
<sequence length="86" mass="9328">MKSGWIEIISIWVLVALATLVATFTVPHSQVLASFGAILASATALVSMIHLFLEGHQGFVKKLVYVAGGSYLMLAIASIYVLFFQR</sequence>
<keyword evidence="1" id="KW-1133">Transmembrane helix</keyword>
<feature type="transmembrane region" description="Helical" evidence="1">
    <location>
        <begin position="5"/>
        <end position="26"/>
    </location>
</feature>
<feature type="transmembrane region" description="Helical" evidence="1">
    <location>
        <begin position="63"/>
        <end position="83"/>
    </location>
</feature>
<protein>
    <submittedName>
        <fullName evidence="2">Unannotated protein</fullName>
    </submittedName>
</protein>
<reference evidence="2" key="1">
    <citation type="submission" date="2020-05" db="EMBL/GenBank/DDBJ databases">
        <authorList>
            <person name="Chiriac C."/>
            <person name="Salcher M."/>
            <person name="Ghai R."/>
            <person name="Kavagutti S V."/>
        </authorList>
    </citation>
    <scope>NUCLEOTIDE SEQUENCE</scope>
</reference>
<feature type="transmembrane region" description="Helical" evidence="1">
    <location>
        <begin position="32"/>
        <end position="51"/>
    </location>
</feature>
<name>A0A6J7JZ11_9ZZZZ</name>
<gene>
    <name evidence="2" type="ORF">UFOPK3837_00298</name>
</gene>
<evidence type="ECO:0000313" key="2">
    <source>
        <dbReference type="EMBL" id="CAB4948958.1"/>
    </source>
</evidence>
<dbReference type="EMBL" id="CAFBNO010000006">
    <property type="protein sequence ID" value="CAB4948958.1"/>
    <property type="molecule type" value="Genomic_DNA"/>
</dbReference>